<dbReference type="Proteomes" id="UP000830375">
    <property type="component" value="Unassembled WGS sequence"/>
</dbReference>
<evidence type="ECO:0000256" key="1">
    <source>
        <dbReference type="SAM" id="MobiDB-lite"/>
    </source>
</evidence>
<feature type="compositionally biased region" description="Acidic residues" evidence="1">
    <location>
        <begin position="115"/>
        <end position="126"/>
    </location>
</feature>
<accession>A0ABQ8LXF3</accession>
<comment type="caution">
    <text evidence="2">The sequence shown here is derived from an EMBL/GenBank/DDBJ whole genome shotgun (WGS) entry which is preliminary data.</text>
</comment>
<proteinExistence type="predicted"/>
<keyword evidence="3" id="KW-1185">Reference proteome</keyword>
<evidence type="ECO:0000313" key="3">
    <source>
        <dbReference type="Proteomes" id="UP000830375"/>
    </source>
</evidence>
<dbReference type="EMBL" id="JACTAM010000017">
    <property type="protein sequence ID" value="KAI2654626.1"/>
    <property type="molecule type" value="Genomic_DNA"/>
</dbReference>
<reference evidence="2 3" key="1">
    <citation type="submission" date="2022-01" db="EMBL/GenBank/DDBJ databases">
        <title>A high-quality chromosome-level genome assembly of rohu carp, Labeo rohita.</title>
        <authorList>
            <person name="Arick M.A. II"/>
            <person name="Hsu C.-Y."/>
            <person name="Magbanua Z."/>
            <person name="Pechanova O."/>
            <person name="Grover C."/>
            <person name="Miller E."/>
            <person name="Thrash A."/>
            <person name="Ezzel L."/>
            <person name="Alam S."/>
            <person name="Benzie J."/>
            <person name="Hamilton M."/>
            <person name="Karsi A."/>
            <person name="Lawrence M.L."/>
            <person name="Peterson D.G."/>
        </authorList>
    </citation>
    <scope>NUCLEOTIDE SEQUENCE [LARGE SCALE GENOMIC DNA]</scope>
    <source>
        <strain evidence="3">BAU-BD-2019</strain>
        <tissue evidence="2">Blood</tissue>
    </source>
</reference>
<feature type="compositionally biased region" description="Gly residues" evidence="1">
    <location>
        <begin position="90"/>
        <end position="100"/>
    </location>
</feature>
<feature type="compositionally biased region" description="Basic and acidic residues" evidence="1">
    <location>
        <begin position="39"/>
        <end position="71"/>
    </location>
</feature>
<gene>
    <name evidence="2" type="ORF">H4Q32_011395</name>
</gene>
<evidence type="ECO:0000313" key="2">
    <source>
        <dbReference type="EMBL" id="KAI2654626.1"/>
    </source>
</evidence>
<name>A0ABQ8LXF3_LABRO</name>
<sequence>MERTKVDKGVDVGRQQVISAGVGFRGGWTTGRRTMNKVHSGDDGGRSQGGDRRVQGGSDRERTQGGHRRDPEQEEPDKSQAAAMMTTHGGADGGRSLGGGRADDSRGRPTAVEQVEVEPEAETESR</sequence>
<organism evidence="2 3">
    <name type="scientific">Labeo rohita</name>
    <name type="common">Indian major carp</name>
    <name type="synonym">Cyprinus rohita</name>
    <dbReference type="NCBI Taxonomy" id="84645"/>
    <lineage>
        <taxon>Eukaryota</taxon>
        <taxon>Metazoa</taxon>
        <taxon>Chordata</taxon>
        <taxon>Craniata</taxon>
        <taxon>Vertebrata</taxon>
        <taxon>Euteleostomi</taxon>
        <taxon>Actinopterygii</taxon>
        <taxon>Neopterygii</taxon>
        <taxon>Teleostei</taxon>
        <taxon>Ostariophysi</taxon>
        <taxon>Cypriniformes</taxon>
        <taxon>Cyprinidae</taxon>
        <taxon>Labeoninae</taxon>
        <taxon>Labeonini</taxon>
        <taxon>Labeo</taxon>
    </lineage>
</organism>
<feature type="region of interest" description="Disordered" evidence="1">
    <location>
        <begin position="22"/>
        <end position="126"/>
    </location>
</feature>
<protein>
    <submittedName>
        <fullName evidence="2">Required for respiratory growth protein 9, mitochondrial</fullName>
    </submittedName>
</protein>